<dbReference type="GO" id="GO:0005524">
    <property type="term" value="F:ATP binding"/>
    <property type="evidence" value="ECO:0007669"/>
    <property type="project" value="UniProtKB-KW"/>
</dbReference>
<dbReference type="PRINTS" id="PR00301">
    <property type="entry name" value="HEATSHOCK70"/>
</dbReference>
<evidence type="ECO:0008006" key="5">
    <source>
        <dbReference type="Google" id="ProtNLM"/>
    </source>
</evidence>
<dbReference type="Pfam" id="PF00012">
    <property type="entry name" value="HSP70"/>
    <property type="match status" value="1"/>
</dbReference>
<dbReference type="AlphaFoldDB" id="A0A8H7S3I8"/>
<organism evidence="3 4">
    <name type="scientific">Circinella minor</name>
    <dbReference type="NCBI Taxonomy" id="1195481"/>
    <lineage>
        <taxon>Eukaryota</taxon>
        <taxon>Fungi</taxon>
        <taxon>Fungi incertae sedis</taxon>
        <taxon>Mucoromycota</taxon>
        <taxon>Mucoromycotina</taxon>
        <taxon>Mucoromycetes</taxon>
        <taxon>Mucorales</taxon>
        <taxon>Lichtheimiaceae</taxon>
        <taxon>Circinella</taxon>
    </lineage>
</organism>
<dbReference type="OrthoDB" id="2963168at2759"/>
<reference evidence="3 4" key="1">
    <citation type="submission" date="2020-12" db="EMBL/GenBank/DDBJ databases">
        <title>Metabolic potential, ecology and presence of endohyphal bacteria is reflected in genomic diversity of Mucoromycotina.</title>
        <authorList>
            <person name="Muszewska A."/>
            <person name="Okrasinska A."/>
            <person name="Steczkiewicz K."/>
            <person name="Drgas O."/>
            <person name="Orlowska M."/>
            <person name="Perlinska-Lenart U."/>
            <person name="Aleksandrzak-Piekarczyk T."/>
            <person name="Szatraj K."/>
            <person name="Zielenkiewicz U."/>
            <person name="Pilsyk S."/>
            <person name="Malc E."/>
            <person name="Mieczkowski P."/>
            <person name="Kruszewska J.S."/>
            <person name="Biernat P."/>
            <person name="Pawlowska J."/>
        </authorList>
    </citation>
    <scope>NUCLEOTIDE SEQUENCE [LARGE SCALE GENOMIC DNA]</scope>
    <source>
        <strain evidence="3 4">CBS 142.35</strain>
    </source>
</reference>
<dbReference type="PANTHER" id="PTHR14187">
    <property type="entry name" value="ALPHA KINASE/ELONGATION FACTOR 2 KINASE"/>
    <property type="match status" value="1"/>
</dbReference>
<dbReference type="GO" id="GO:0140662">
    <property type="term" value="F:ATP-dependent protein folding chaperone"/>
    <property type="evidence" value="ECO:0007669"/>
    <property type="project" value="InterPro"/>
</dbReference>
<keyword evidence="4" id="KW-1185">Reference proteome</keyword>
<evidence type="ECO:0000313" key="4">
    <source>
        <dbReference type="Proteomes" id="UP000646827"/>
    </source>
</evidence>
<evidence type="ECO:0000256" key="1">
    <source>
        <dbReference type="ARBA" id="ARBA00022741"/>
    </source>
</evidence>
<evidence type="ECO:0000256" key="2">
    <source>
        <dbReference type="ARBA" id="ARBA00022840"/>
    </source>
</evidence>
<keyword evidence="2" id="KW-0067">ATP-binding</keyword>
<comment type="caution">
    <text evidence="3">The sequence shown here is derived from an EMBL/GenBank/DDBJ whole genome shotgun (WGS) entry which is preliminary data.</text>
</comment>
<accession>A0A8H7S3I8</accession>
<dbReference type="Gene3D" id="3.30.420.40">
    <property type="match status" value="2"/>
</dbReference>
<dbReference type="InterPro" id="IPR043129">
    <property type="entry name" value="ATPase_NBD"/>
</dbReference>
<evidence type="ECO:0000313" key="3">
    <source>
        <dbReference type="EMBL" id="KAG2222064.1"/>
    </source>
</evidence>
<dbReference type="EMBL" id="JAEPRB010000092">
    <property type="protein sequence ID" value="KAG2222064.1"/>
    <property type="molecule type" value="Genomic_DNA"/>
</dbReference>
<name>A0A8H7S3I8_9FUNG</name>
<dbReference type="Proteomes" id="UP000646827">
    <property type="component" value="Unassembled WGS sequence"/>
</dbReference>
<proteinExistence type="predicted"/>
<gene>
    <name evidence="3" type="ORF">INT45_007950</name>
</gene>
<keyword evidence="1" id="KW-0547">Nucleotide-binding</keyword>
<protein>
    <recommendedName>
        <fullName evidence="5">Actin-like ATPase domain-containing protein</fullName>
    </recommendedName>
</protein>
<sequence length="552" mass="62471">MVSSDPLSDYRVVVGIDFGTTYSGAAYGIVSEQEVTDITTWPKQSGFQYPKAPTISLYNGDTRTLAAWGNAARLERQKAPSKTNYLLLQQYKLYLDDSLNGVFKPIPGGFKPVNVIGDYLREFHNNVLTEMKRGFAQQFEGKYRYCITVPAMWSDKSKQAMRDAAILAGIINEEDHHDRLMLISEPEAAAIYCEKTCEQFDMEDGDEFMICDAGGGTVDLIVFSVKMDADGNRQFKESTKGMGKSCGSAFVDKRMRKLLRSKLKKLVDPIPPAALENMMETFIDTLKPSFDGTDDLFMNLPMNLGTTEHTNPDIGLDEGVLRFSVTELKEKVFEPVVQEVLALVHKQKQQTHNLKAIFTVGGFGASHYLQNRITEEYKRYGIKVVTPYRAELAVARGAAYFGMNPTKVTTRVPRYWYGIDITNTFVEGIDPEEYKIVRRDGSIRCDNRFSVFVPRGQPLDIDSCVTQKYTTFYPCPTECTFFAANTEEEPRYTLQSGVRKVFHFEIPMPEIPDAVEGEQIELIIKMYFGEVELRVEAVIRGQTYRVVCNFNV</sequence>
<dbReference type="InterPro" id="IPR013126">
    <property type="entry name" value="Hsp_70_fam"/>
</dbReference>
<dbReference type="SUPFAM" id="SSF53067">
    <property type="entry name" value="Actin-like ATPase domain"/>
    <property type="match status" value="2"/>
</dbReference>
<dbReference type="PANTHER" id="PTHR14187:SF5">
    <property type="entry name" value="HEAT SHOCK 70 KDA PROTEIN 12A"/>
    <property type="match status" value="1"/>
</dbReference>